<dbReference type="PIRSF" id="PIRSF012608">
    <property type="entry name" value="UCP012608"/>
    <property type="match status" value="1"/>
</dbReference>
<gene>
    <name evidence="1" type="ORF">C8N43_3543</name>
</gene>
<dbReference type="RefSeq" id="WP_107847027.1">
    <property type="nucleotide sequence ID" value="NZ_QBKS01000002.1"/>
</dbReference>
<name>A0A2T6BF82_9RHOB</name>
<evidence type="ECO:0000313" key="2">
    <source>
        <dbReference type="Proteomes" id="UP000243978"/>
    </source>
</evidence>
<proteinExistence type="predicted"/>
<dbReference type="InterPro" id="IPR011200">
    <property type="entry name" value="UCP012608"/>
</dbReference>
<dbReference type="Proteomes" id="UP000243978">
    <property type="component" value="Unassembled WGS sequence"/>
</dbReference>
<protein>
    <recommendedName>
        <fullName evidence="3">DUF2332 family protein</fullName>
    </recommendedName>
</protein>
<evidence type="ECO:0000313" key="1">
    <source>
        <dbReference type="EMBL" id="PTX54723.1"/>
    </source>
</evidence>
<dbReference type="EMBL" id="QBKS01000002">
    <property type="protein sequence ID" value="PTX54723.1"/>
    <property type="molecule type" value="Genomic_DNA"/>
</dbReference>
<organism evidence="1 2">
    <name type="scientific">Litoreibacter ponti</name>
    <dbReference type="NCBI Taxonomy" id="1510457"/>
    <lineage>
        <taxon>Bacteria</taxon>
        <taxon>Pseudomonadati</taxon>
        <taxon>Pseudomonadota</taxon>
        <taxon>Alphaproteobacteria</taxon>
        <taxon>Rhodobacterales</taxon>
        <taxon>Roseobacteraceae</taxon>
        <taxon>Litoreibacter</taxon>
    </lineage>
</organism>
<accession>A0A2T6BF82</accession>
<sequence length="343" mass="37590">MSRLAEALRDQAVHCEALGSPFMARLLGLLAERLTPEGAVRERLFAWEGDLSPQGHSVPLRLCGALHALKMRDPDGALAAVYPPNSASDDALWAAVDATFKDDEAFLMSFLDSPPQTNEVRRSVAIIPAAMVALSKFNLPLTLSELGASAGLNLNFDRYALSLNGTSFGAPDPALTLAPDWNGPLPPRREIRVIDRAGVDLNPLTGPDDPARLRAYLWPDQPERLALTDAALDLPTPDIHRGDAADWLEARLAQPWTGLHFLFHTIAWQYFPPDVQERCARAIATTGERATRDQPLAWFAMENDNGAAGRGAAMTLRLWPGALVFDLGRADFHGRWIDWTYEG</sequence>
<reference evidence="1 2" key="1">
    <citation type="submission" date="2018-04" db="EMBL/GenBank/DDBJ databases">
        <title>Genomic Encyclopedia of Archaeal and Bacterial Type Strains, Phase II (KMG-II): from individual species to whole genera.</title>
        <authorList>
            <person name="Goeker M."/>
        </authorList>
    </citation>
    <scope>NUCLEOTIDE SEQUENCE [LARGE SCALE GENOMIC DNA]</scope>
    <source>
        <strain evidence="1 2">DSM 100977</strain>
    </source>
</reference>
<dbReference type="AlphaFoldDB" id="A0A2T6BF82"/>
<dbReference type="Pfam" id="PF10094">
    <property type="entry name" value="DUF2332"/>
    <property type="match status" value="1"/>
</dbReference>
<dbReference type="OrthoDB" id="7666987at2"/>
<evidence type="ECO:0008006" key="3">
    <source>
        <dbReference type="Google" id="ProtNLM"/>
    </source>
</evidence>
<keyword evidence="2" id="KW-1185">Reference proteome</keyword>
<comment type="caution">
    <text evidence="1">The sequence shown here is derived from an EMBL/GenBank/DDBJ whole genome shotgun (WGS) entry which is preliminary data.</text>
</comment>